<feature type="domain" description="HTH myb-type" evidence="10">
    <location>
        <begin position="411"/>
        <end position="476"/>
    </location>
</feature>
<dbReference type="GO" id="GO:0016491">
    <property type="term" value="F:oxidoreductase activity"/>
    <property type="evidence" value="ECO:0007669"/>
    <property type="project" value="UniProtKB-KW"/>
</dbReference>
<dbReference type="SUPFAM" id="SSF51735">
    <property type="entry name" value="NAD(P)-binding Rossmann-fold domains"/>
    <property type="match status" value="1"/>
</dbReference>
<dbReference type="InterPro" id="IPR029055">
    <property type="entry name" value="Ntn_hydrolases_N"/>
</dbReference>
<dbReference type="CDD" id="cd08958">
    <property type="entry name" value="FR_SDR_e"/>
    <property type="match status" value="1"/>
</dbReference>
<feature type="domain" description="Glutamine amidotransferase type-2" evidence="9">
    <location>
        <begin position="915"/>
        <end position="1134"/>
    </location>
</feature>
<dbReference type="Proteomes" id="UP001180020">
    <property type="component" value="Unassembled WGS sequence"/>
</dbReference>
<dbReference type="InterPro" id="IPR001509">
    <property type="entry name" value="Epimerase_deHydtase"/>
</dbReference>
<dbReference type="InterPro" id="IPR009057">
    <property type="entry name" value="Homeodomain-like_sf"/>
</dbReference>
<evidence type="ECO:0000256" key="5">
    <source>
        <dbReference type="ARBA" id="ARBA00023125"/>
    </source>
</evidence>
<evidence type="ECO:0000256" key="7">
    <source>
        <dbReference type="ARBA" id="ARBA00023242"/>
    </source>
</evidence>
<dbReference type="Pfam" id="PF00249">
    <property type="entry name" value="Myb_DNA-binding"/>
    <property type="match status" value="2"/>
</dbReference>
<gene>
    <name evidence="11" type="primary">TKPR2</name>
    <name evidence="11" type="ORF">QJS10_CPA03g00502</name>
</gene>
<dbReference type="InterPro" id="IPR017932">
    <property type="entry name" value="GATase_2_dom"/>
</dbReference>
<dbReference type="Pfam" id="PF12481">
    <property type="entry name" value="DUF3700"/>
    <property type="match status" value="1"/>
</dbReference>
<dbReference type="InterPro" id="IPR017930">
    <property type="entry name" value="Myb_dom"/>
</dbReference>
<dbReference type="FunFam" id="1.10.10.60:FF:000001">
    <property type="entry name" value="MYB-related transcription factor"/>
    <property type="match status" value="1"/>
</dbReference>
<dbReference type="AlphaFoldDB" id="A0AAV9FBM6"/>
<keyword evidence="12" id="KW-1185">Reference proteome</keyword>
<dbReference type="GO" id="GO:0003677">
    <property type="term" value="F:DNA binding"/>
    <property type="evidence" value="ECO:0007669"/>
    <property type="project" value="UniProtKB-KW"/>
</dbReference>
<proteinExistence type="predicted"/>
<dbReference type="PROSITE" id="PS50090">
    <property type="entry name" value="MYB_LIKE"/>
    <property type="match status" value="2"/>
</dbReference>
<dbReference type="Pfam" id="PF11805">
    <property type="entry name" value="DUF3326"/>
    <property type="match status" value="1"/>
</dbReference>
<reference evidence="11" key="2">
    <citation type="submission" date="2023-06" db="EMBL/GenBank/DDBJ databases">
        <authorList>
            <person name="Ma L."/>
            <person name="Liu K.-W."/>
            <person name="Li Z."/>
            <person name="Hsiao Y.-Y."/>
            <person name="Qi Y."/>
            <person name="Fu T."/>
            <person name="Tang G."/>
            <person name="Zhang D."/>
            <person name="Sun W.-H."/>
            <person name="Liu D.-K."/>
            <person name="Li Y."/>
            <person name="Chen G.-Z."/>
            <person name="Liu X.-D."/>
            <person name="Liao X.-Y."/>
            <person name="Jiang Y.-T."/>
            <person name="Yu X."/>
            <person name="Hao Y."/>
            <person name="Huang J."/>
            <person name="Zhao X.-W."/>
            <person name="Ke S."/>
            <person name="Chen Y.-Y."/>
            <person name="Wu W.-L."/>
            <person name="Hsu J.-L."/>
            <person name="Lin Y.-F."/>
            <person name="Huang M.-D."/>
            <person name="Li C.-Y."/>
            <person name="Huang L."/>
            <person name="Wang Z.-W."/>
            <person name="Zhao X."/>
            <person name="Zhong W.-Y."/>
            <person name="Peng D.-H."/>
            <person name="Ahmad S."/>
            <person name="Lan S."/>
            <person name="Zhang J.-S."/>
            <person name="Tsai W.-C."/>
            <person name="Van De Peer Y."/>
            <person name="Liu Z.-J."/>
        </authorList>
    </citation>
    <scope>NUCLEOTIDE SEQUENCE</scope>
    <source>
        <strain evidence="11">CP</strain>
        <tissue evidence="11">Leaves</tissue>
    </source>
</reference>
<evidence type="ECO:0000256" key="4">
    <source>
        <dbReference type="ARBA" id="ARBA00023015"/>
    </source>
</evidence>
<dbReference type="PROSITE" id="PS51278">
    <property type="entry name" value="GATASE_TYPE_2"/>
    <property type="match status" value="1"/>
</dbReference>
<feature type="domain" description="HTH myb-type" evidence="10">
    <location>
        <begin position="354"/>
        <end position="410"/>
    </location>
</feature>
<dbReference type="FunFam" id="3.40.50.720:FF:000085">
    <property type="entry name" value="Dihydroflavonol reductase"/>
    <property type="match status" value="1"/>
</dbReference>
<dbReference type="GO" id="GO:0005634">
    <property type="term" value="C:nucleus"/>
    <property type="evidence" value="ECO:0007669"/>
    <property type="project" value="UniProtKB-SubCell"/>
</dbReference>
<dbReference type="SMART" id="SM00717">
    <property type="entry name" value="SANT"/>
    <property type="match status" value="2"/>
</dbReference>
<dbReference type="SUPFAM" id="SSF56219">
    <property type="entry name" value="DNase I-like"/>
    <property type="match status" value="1"/>
</dbReference>
<keyword evidence="4" id="KW-0805">Transcription regulation</keyword>
<evidence type="ECO:0000256" key="3">
    <source>
        <dbReference type="ARBA" id="ARBA00023002"/>
    </source>
</evidence>
<dbReference type="EMBL" id="JAUJYO010000003">
    <property type="protein sequence ID" value="KAK1322278.1"/>
    <property type="molecule type" value="Genomic_DNA"/>
</dbReference>
<evidence type="ECO:0000313" key="11">
    <source>
        <dbReference type="EMBL" id="KAK1322278.1"/>
    </source>
</evidence>
<dbReference type="SMART" id="SM01172">
    <property type="entry name" value="DUF3700"/>
    <property type="match status" value="1"/>
</dbReference>
<dbReference type="InterPro" id="IPR036291">
    <property type="entry name" value="NAD(P)-bd_dom_sf"/>
</dbReference>
<dbReference type="PANTHER" id="PTHR36891:SF1">
    <property type="entry name" value="OS01G0127400 PROTEIN"/>
    <property type="match status" value="1"/>
</dbReference>
<comment type="subcellular location">
    <subcellularLocation>
        <location evidence="1">Nucleus</location>
    </subcellularLocation>
</comment>
<dbReference type="PROSITE" id="PS51294">
    <property type="entry name" value="HTH_MYB"/>
    <property type="match status" value="2"/>
</dbReference>
<dbReference type="Gene3D" id="1.10.10.60">
    <property type="entry name" value="Homeodomain-like"/>
    <property type="match status" value="2"/>
</dbReference>
<dbReference type="Gene3D" id="3.40.50.720">
    <property type="entry name" value="NAD(P)-binding Rossmann-like Domain"/>
    <property type="match status" value="1"/>
</dbReference>
<evidence type="ECO:0000256" key="2">
    <source>
        <dbReference type="ARBA" id="ARBA00022737"/>
    </source>
</evidence>
<feature type="domain" description="Myb-like" evidence="8">
    <location>
        <begin position="407"/>
        <end position="472"/>
    </location>
</feature>
<dbReference type="InterPro" id="IPR001005">
    <property type="entry name" value="SANT/Myb"/>
</dbReference>
<feature type="domain" description="Myb-like" evidence="8">
    <location>
        <begin position="354"/>
        <end position="406"/>
    </location>
</feature>
<dbReference type="Gene3D" id="3.60.20.10">
    <property type="entry name" value="Glutamine Phosphoribosylpyrophosphate, subunit 1, domain 1"/>
    <property type="match status" value="1"/>
</dbReference>
<evidence type="ECO:0000256" key="6">
    <source>
        <dbReference type="ARBA" id="ARBA00023163"/>
    </source>
</evidence>
<protein>
    <submittedName>
        <fullName evidence="11">Tetraketide alpha-pyrone reductase 2</fullName>
    </submittedName>
</protein>
<organism evidence="11 12">
    <name type="scientific">Acorus calamus</name>
    <name type="common">Sweet flag</name>
    <dbReference type="NCBI Taxonomy" id="4465"/>
    <lineage>
        <taxon>Eukaryota</taxon>
        <taxon>Viridiplantae</taxon>
        <taxon>Streptophyta</taxon>
        <taxon>Embryophyta</taxon>
        <taxon>Tracheophyta</taxon>
        <taxon>Spermatophyta</taxon>
        <taxon>Magnoliopsida</taxon>
        <taxon>Liliopsida</taxon>
        <taxon>Acoraceae</taxon>
        <taxon>Acorus</taxon>
    </lineage>
</organism>
<evidence type="ECO:0000259" key="9">
    <source>
        <dbReference type="PROSITE" id="PS51278"/>
    </source>
</evidence>
<keyword evidence="2" id="KW-0677">Repeat</keyword>
<sequence length="1172" mass="129472">MLYWPMPNALYVEGYALDRFAEGLWALKPVHQNKVGLVLDAGMEEELRTRHLQVADATRASLGLPVVECIITDSPLEVEMWIDPQTGQSTGRIRRPDSLLRAVQSLVEQSQINAVAVVGRFPDEDIQELDDYRQGKGIDILAGVEAVISHLVVREFQIPCAHAPALLPLPLSSSLCPRSAAEEIGYTFLPCVLSGLGNAPQYVVRGLESLECGCIVASNVDSVILPINACGGDGALAFARSLRNKPLIIAVEENETVLDDTPDKLGIEAVKVSNYWEAIGVIAAHKAGIDPKSLRRDAIDNIRCSSASYSSIGHKVSRATPLSVCSQVVSWISHIDFLIATVWEKMRKLNVCDKKDTNKGPWSKEEDQKLIDYVRIHGEGCWRSLPKVAGLLRCGKSCRLRWINYLRPDLKRGNFSEDEEDLIIKLHALLGNRYITICFYITKPILDSWSLIAGRLPGRTDNEIKNHWNCDLRRKLILMGIDPNNHRLGQIPPRHPLENFVSIINTEDDDNMSDAASYSGEDTHAVPDLNLDLTISPPQTTPSTGHVVRATVRDPGDADKVGFLQNMVGAKERLKLVKADLMVEGSFDKAVDGADGVFHTASPVLVQYDQNIKETLIDPCIKGTTNLLISCSKASSVKRVVLTSSCSSIRYRDDTGEVSPLNESHWSDPEYCKRHNLWYAYAKTLAEQEARRVAEERGIDLVVVNPSFVVGPLITPQPSSTLYMIHHIIKGYSEIYPNTTVGFVHIDDVVSGHILAMMDGRASGRLICSSSVAHWSEVIEILRAKYPSNPIANKCSDQKGDDNPHSMDTSKIKQLGLTTFRTIPEIRTVRVGNIHILYNPKRGDIKLGQIRLLLERAHLLSEKWGDIPVVIAGDLNSLPQSAIYQFIASSKGNYNTRDNHGKPQDWGSDHLAIVCELAFAGMPTAQELDHSTIISPPEELIQAGSRTPSPKKKSSGLLDDFAAASHRRLPSQSVPTLTCPTAMKIKFFYNQGSQLNYNIDEVSTREFAVKDEIFCMFKGTLDNLVSLKQQYGLGKSANEVILVMEAYRALRDRAPYTANHMLGHLVGNFAFIIFDSSTSTVFVASDDGGKIPLFLGITADGYLSFSDDAEILRGSCGKSLASFPPGCFFSTTSGLKSFEHPKNKVTAEPAMEEEMWGTTFKVERPHLRTITE</sequence>
<keyword evidence="6" id="KW-0804">Transcription</keyword>
<evidence type="ECO:0000259" key="8">
    <source>
        <dbReference type="PROSITE" id="PS50090"/>
    </source>
</evidence>
<dbReference type="SUPFAM" id="SSF56235">
    <property type="entry name" value="N-terminal nucleophile aminohydrolases (Ntn hydrolases)"/>
    <property type="match status" value="1"/>
</dbReference>
<name>A0AAV9FBM6_ACOCL</name>
<evidence type="ECO:0000256" key="1">
    <source>
        <dbReference type="ARBA" id="ARBA00004123"/>
    </source>
</evidence>
<evidence type="ECO:0000259" key="10">
    <source>
        <dbReference type="PROSITE" id="PS51294"/>
    </source>
</evidence>
<dbReference type="CDD" id="cd00167">
    <property type="entry name" value="SANT"/>
    <property type="match status" value="2"/>
</dbReference>
<comment type="caution">
    <text evidence="11">The sequence shown here is derived from an EMBL/GenBank/DDBJ whole genome shotgun (WGS) entry which is preliminary data.</text>
</comment>
<dbReference type="InterPro" id="IPR036691">
    <property type="entry name" value="Endo/exonu/phosph_ase_sf"/>
</dbReference>
<keyword evidence="7" id="KW-0539">Nucleus</keyword>
<reference evidence="11" key="1">
    <citation type="journal article" date="2023" name="Nat. Commun.">
        <title>Diploid and tetraploid genomes of Acorus and the evolution of monocots.</title>
        <authorList>
            <person name="Ma L."/>
            <person name="Liu K.W."/>
            <person name="Li Z."/>
            <person name="Hsiao Y.Y."/>
            <person name="Qi Y."/>
            <person name="Fu T."/>
            <person name="Tang G.D."/>
            <person name="Zhang D."/>
            <person name="Sun W.H."/>
            <person name="Liu D.K."/>
            <person name="Li Y."/>
            <person name="Chen G.Z."/>
            <person name="Liu X.D."/>
            <person name="Liao X.Y."/>
            <person name="Jiang Y.T."/>
            <person name="Yu X."/>
            <person name="Hao Y."/>
            <person name="Huang J."/>
            <person name="Zhao X.W."/>
            <person name="Ke S."/>
            <person name="Chen Y.Y."/>
            <person name="Wu W.L."/>
            <person name="Hsu J.L."/>
            <person name="Lin Y.F."/>
            <person name="Huang M.D."/>
            <person name="Li C.Y."/>
            <person name="Huang L."/>
            <person name="Wang Z.W."/>
            <person name="Zhao X."/>
            <person name="Zhong W.Y."/>
            <person name="Peng D.H."/>
            <person name="Ahmad S."/>
            <person name="Lan S."/>
            <person name="Zhang J.S."/>
            <person name="Tsai W.C."/>
            <person name="Van de Peer Y."/>
            <person name="Liu Z.J."/>
        </authorList>
    </citation>
    <scope>NUCLEOTIDE SEQUENCE</scope>
    <source>
        <strain evidence="11">CP</strain>
    </source>
</reference>
<dbReference type="InterPro" id="IPR024286">
    <property type="entry name" value="DUF3700"/>
</dbReference>
<dbReference type="InterPro" id="IPR021763">
    <property type="entry name" value="DUF3326"/>
</dbReference>
<keyword evidence="5" id="KW-0238">DNA-binding</keyword>
<dbReference type="Pfam" id="PF01370">
    <property type="entry name" value="Epimerase"/>
    <property type="match status" value="1"/>
</dbReference>
<dbReference type="PANTHER" id="PTHR36891">
    <property type="entry name" value="OS01G0127400 PROTEIN"/>
    <property type="match status" value="1"/>
</dbReference>
<dbReference type="SUPFAM" id="SSF46689">
    <property type="entry name" value="Homeodomain-like"/>
    <property type="match status" value="1"/>
</dbReference>
<evidence type="ECO:0000313" key="12">
    <source>
        <dbReference type="Proteomes" id="UP001180020"/>
    </source>
</evidence>
<keyword evidence="3" id="KW-0560">Oxidoreductase</keyword>
<accession>A0AAV9FBM6</accession>